<dbReference type="Pfam" id="PF04114">
    <property type="entry name" value="Gaa1"/>
    <property type="match status" value="1"/>
</dbReference>
<dbReference type="Proteomes" id="UP000249619">
    <property type="component" value="Unassembled WGS sequence"/>
</dbReference>
<feature type="transmembrane region" description="Helical" evidence="2">
    <location>
        <begin position="422"/>
        <end position="443"/>
    </location>
</feature>
<keyword evidence="4" id="KW-1185">Reference proteome</keyword>
<accession>A0A364N2X1</accession>
<evidence type="ECO:0000313" key="3">
    <source>
        <dbReference type="EMBL" id="RAR10555.1"/>
    </source>
</evidence>
<keyword evidence="2" id="KW-0472">Membrane</keyword>
<feature type="transmembrane region" description="Helical" evidence="2">
    <location>
        <begin position="390"/>
        <end position="410"/>
    </location>
</feature>
<dbReference type="PANTHER" id="PTHR13304">
    <property type="entry name" value="GLYCOSYLPHOSPHATIDYLINOSITOL ANCHOR ATTACHMENT 1 PROTEIN"/>
    <property type="match status" value="1"/>
</dbReference>
<feature type="transmembrane region" description="Helical" evidence="2">
    <location>
        <begin position="287"/>
        <end position="307"/>
    </location>
</feature>
<gene>
    <name evidence="3" type="ORF">DDE83_004951</name>
</gene>
<organism evidence="3 4">
    <name type="scientific">Stemphylium lycopersici</name>
    <name type="common">Tomato gray leaf spot disease fungus</name>
    <name type="synonym">Thyrospora lycopersici</name>
    <dbReference type="NCBI Taxonomy" id="183478"/>
    <lineage>
        <taxon>Eukaryota</taxon>
        <taxon>Fungi</taxon>
        <taxon>Dikarya</taxon>
        <taxon>Ascomycota</taxon>
        <taxon>Pezizomycotina</taxon>
        <taxon>Dothideomycetes</taxon>
        <taxon>Pleosporomycetidae</taxon>
        <taxon>Pleosporales</taxon>
        <taxon>Pleosporineae</taxon>
        <taxon>Pleosporaceae</taxon>
        <taxon>Stemphylium</taxon>
    </lineage>
</organism>
<dbReference type="Gene3D" id="3.40.630.10">
    <property type="entry name" value="Zn peptidases"/>
    <property type="match status" value="1"/>
</dbReference>
<evidence type="ECO:0000313" key="4">
    <source>
        <dbReference type="Proteomes" id="UP000249619"/>
    </source>
</evidence>
<feature type="compositionally biased region" description="Basic and acidic residues" evidence="1">
    <location>
        <begin position="341"/>
        <end position="365"/>
    </location>
</feature>
<dbReference type="STRING" id="183478.A0A364N2X1"/>
<evidence type="ECO:0000256" key="1">
    <source>
        <dbReference type="SAM" id="MobiDB-lite"/>
    </source>
</evidence>
<evidence type="ECO:0000256" key="2">
    <source>
        <dbReference type="SAM" id="Phobius"/>
    </source>
</evidence>
<dbReference type="InterPro" id="IPR007246">
    <property type="entry name" value="Gaa1"/>
</dbReference>
<dbReference type="AlphaFoldDB" id="A0A364N2X1"/>
<protein>
    <submittedName>
        <fullName evidence="3">Glycosylphosphatidylinositol:protein transamidase, GAA1 component</fullName>
    </submittedName>
</protein>
<proteinExistence type="predicted"/>
<feature type="transmembrane region" description="Helical" evidence="2">
    <location>
        <begin position="499"/>
        <end position="518"/>
    </location>
</feature>
<dbReference type="EMBL" id="QGDH01000064">
    <property type="protein sequence ID" value="RAR10555.1"/>
    <property type="molecule type" value="Genomic_DNA"/>
</dbReference>
<keyword evidence="2" id="KW-1133">Transmembrane helix</keyword>
<comment type="caution">
    <text evidence="3">The sequence shown here is derived from an EMBL/GenBank/DDBJ whole genome shotgun (WGS) entry which is preliminary data.</text>
</comment>
<keyword evidence="2" id="KW-0812">Transmembrane</keyword>
<feature type="transmembrane region" description="Helical" evidence="2">
    <location>
        <begin position="455"/>
        <end position="479"/>
    </location>
</feature>
<dbReference type="GO" id="GO:0042765">
    <property type="term" value="C:GPI-anchor transamidase complex"/>
    <property type="evidence" value="ECO:0007669"/>
    <property type="project" value="InterPro"/>
</dbReference>
<name>A0A364N2X1_STELY</name>
<feature type="region of interest" description="Disordered" evidence="1">
    <location>
        <begin position="316"/>
        <end position="367"/>
    </location>
</feature>
<dbReference type="SUPFAM" id="SSF53187">
    <property type="entry name" value="Zn-dependent exopeptidases"/>
    <property type="match status" value="1"/>
</dbReference>
<dbReference type="GO" id="GO:0016255">
    <property type="term" value="P:attachment of GPI anchor to protein"/>
    <property type="evidence" value="ECO:0007669"/>
    <property type="project" value="TreeGrafter"/>
</dbReference>
<dbReference type="PIRSF" id="PIRSF036762">
    <property type="entry name" value="GAA1"/>
    <property type="match status" value="1"/>
</dbReference>
<feature type="transmembrane region" description="Helical" evidence="2">
    <location>
        <begin position="549"/>
        <end position="571"/>
    </location>
</feature>
<reference evidence="4" key="1">
    <citation type="submission" date="2018-05" db="EMBL/GenBank/DDBJ databases">
        <title>Draft genome sequence of Stemphylium lycopersici strain CIDEFI 213.</title>
        <authorList>
            <person name="Medina R."/>
            <person name="Franco M.E.E."/>
            <person name="Lucentini C.G."/>
            <person name="Saparrat M.C.N."/>
            <person name="Balatti P.A."/>
        </authorList>
    </citation>
    <scope>NUCLEOTIDE SEQUENCE [LARGE SCALE GENOMIC DNA]</scope>
    <source>
        <strain evidence="4">CIDEFI 213</strain>
    </source>
</reference>
<sequence length="572" mass="62967">MSFGPIAMRRSQKLESIFREQNLKVATQHYNYTVSNRTIENENVYAILQGPRADATEAIVLIGAWKNMADEVNNSGVALVLTLARYFKRWSLWSKDIIFLIPGDSTIGSQAWVDAYHEGHDERHVESLKIKSGALQGAVAVDYPAGPWGHRYDKLHVVYDGINGQLPNLDLFNTAVQIASGQLGIGCVIQRMWNHGDSYQERLQTMLRGMLSQGLGHATGPHSSFIPYHVDAVTLVTVGNGWHDEMSLGKTVESLFRSLNNLLEHFHQSFFFYLLLQDKRFVSIGTYLPSAMMIAINFSIAAMALWVKSGRAEQPIGNPAATKPEATKAKEGSTPSTKKKACSEKEEGRKEDEATEKKPTKDDPPIKLVEQNGSLAIVPAASTKITERHLLLPLVLVLAAHATGLIPLYFFNNWDAAKLRGLFLTACNLTTLSPLAITFLFFWSAPDVLTPQALCLLQCFSLLLLGMFLAALATLNFSLSVIVGVACVPLSFVRRSSNSGATAIQLLLLALLNPMLVVQTGAKVLGADLAHVLVQSAIGWHVWGMWTQVVFWLVWFPAWLVGAVVVATGMWE</sequence>
<dbReference type="PANTHER" id="PTHR13304:SF0">
    <property type="entry name" value="GLYCOSYLPHOSPHATIDYLINOSITOL ANCHOR ATTACHMENT 1 PROTEIN"/>
    <property type="match status" value="1"/>
</dbReference>